<dbReference type="RefSeq" id="WP_154770728.1">
    <property type="nucleotide sequence ID" value="NZ_WLYK01000011.1"/>
</dbReference>
<dbReference type="GO" id="GO:0030527">
    <property type="term" value="F:structural constituent of chromatin"/>
    <property type="evidence" value="ECO:0007669"/>
    <property type="project" value="InterPro"/>
</dbReference>
<proteinExistence type="inferred from homology"/>
<keyword evidence="2" id="KW-0238">DNA-binding</keyword>
<dbReference type="Proteomes" id="UP000460221">
    <property type="component" value="Unassembled WGS sequence"/>
</dbReference>
<comment type="similarity">
    <text evidence="3">Belongs to the bacterial histone-like protein family.</text>
</comment>
<dbReference type="Gene3D" id="4.10.520.10">
    <property type="entry name" value="IHF-like DNA-binding proteins"/>
    <property type="match status" value="1"/>
</dbReference>
<dbReference type="InterPro" id="IPR010992">
    <property type="entry name" value="IHF-like_DNA-bd_dom_sf"/>
</dbReference>
<dbReference type="GO" id="GO:0005829">
    <property type="term" value="C:cytosol"/>
    <property type="evidence" value="ECO:0007669"/>
    <property type="project" value="TreeGrafter"/>
</dbReference>
<evidence type="ECO:0000256" key="3">
    <source>
        <dbReference type="RuleBase" id="RU003939"/>
    </source>
</evidence>
<dbReference type="GO" id="GO:0003677">
    <property type="term" value="F:DNA binding"/>
    <property type="evidence" value="ECO:0007669"/>
    <property type="project" value="UniProtKB-KW"/>
</dbReference>
<evidence type="ECO:0000256" key="2">
    <source>
        <dbReference type="ARBA" id="ARBA00023125"/>
    </source>
</evidence>
<dbReference type="PRINTS" id="PR01727">
    <property type="entry name" value="DNABINDINGHU"/>
</dbReference>
<keyword evidence="1" id="KW-0226">DNA condensation</keyword>
<dbReference type="GO" id="GO:0030261">
    <property type="term" value="P:chromosome condensation"/>
    <property type="evidence" value="ECO:0007669"/>
    <property type="project" value="UniProtKB-KW"/>
</dbReference>
<protein>
    <submittedName>
        <fullName evidence="4">Integration host factor</fullName>
    </submittedName>
</protein>
<dbReference type="Pfam" id="PF00216">
    <property type="entry name" value="Bac_DNA_binding"/>
    <property type="match status" value="1"/>
</dbReference>
<dbReference type="EMBL" id="WLYK01000011">
    <property type="protein sequence ID" value="MTD16733.1"/>
    <property type="molecule type" value="Genomic_DNA"/>
</dbReference>
<reference evidence="4 5" key="1">
    <citation type="submission" date="2019-11" db="EMBL/GenBank/DDBJ databases">
        <authorList>
            <person name="Jiang L.-Q."/>
        </authorList>
    </citation>
    <scope>NUCLEOTIDE SEQUENCE [LARGE SCALE GENOMIC DNA]</scope>
    <source>
        <strain evidence="4 5">YIM 132087</strain>
    </source>
</reference>
<keyword evidence="5" id="KW-1185">Reference proteome</keyword>
<gene>
    <name evidence="4" type="ORF">GIS00_22610</name>
</gene>
<sequence>MNRAELIQDVAGKAGVDPAQATAVLDALAQSIAAVVAGGGEVRIPGFLTAQRVSRPARTGRNPRTGESMEIPAKFVVKLTPGTTLKNAV</sequence>
<dbReference type="InterPro" id="IPR000119">
    <property type="entry name" value="Hist_DNA-bd"/>
</dbReference>
<dbReference type="PANTHER" id="PTHR33175:SF3">
    <property type="entry name" value="DNA-BINDING PROTEIN HU-BETA"/>
    <property type="match status" value="1"/>
</dbReference>
<dbReference type="AlphaFoldDB" id="A0A7K1FU69"/>
<evidence type="ECO:0000313" key="5">
    <source>
        <dbReference type="Proteomes" id="UP000460221"/>
    </source>
</evidence>
<dbReference type="SUPFAM" id="SSF47729">
    <property type="entry name" value="IHF-like DNA-binding proteins"/>
    <property type="match status" value="1"/>
</dbReference>
<dbReference type="PANTHER" id="PTHR33175">
    <property type="entry name" value="DNA-BINDING PROTEIN HU"/>
    <property type="match status" value="1"/>
</dbReference>
<dbReference type="SMART" id="SM00411">
    <property type="entry name" value="BHL"/>
    <property type="match status" value="1"/>
</dbReference>
<evidence type="ECO:0000256" key="1">
    <source>
        <dbReference type="ARBA" id="ARBA00023067"/>
    </source>
</evidence>
<comment type="caution">
    <text evidence="4">The sequence shown here is derived from an EMBL/GenBank/DDBJ whole genome shotgun (WGS) entry which is preliminary data.</text>
</comment>
<name>A0A7K1FU69_9ACTN</name>
<accession>A0A7K1FU69</accession>
<organism evidence="4 5">
    <name type="scientific">Nakamurella alba</name>
    <dbReference type="NCBI Taxonomy" id="2665158"/>
    <lineage>
        <taxon>Bacteria</taxon>
        <taxon>Bacillati</taxon>
        <taxon>Actinomycetota</taxon>
        <taxon>Actinomycetes</taxon>
        <taxon>Nakamurellales</taxon>
        <taxon>Nakamurellaceae</taxon>
        <taxon>Nakamurella</taxon>
    </lineage>
</organism>
<evidence type="ECO:0000313" key="4">
    <source>
        <dbReference type="EMBL" id="MTD16733.1"/>
    </source>
</evidence>